<protein>
    <submittedName>
        <fullName evidence="5">LuxR family transcriptional regulator</fullName>
    </submittedName>
</protein>
<proteinExistence type="predicted"/>
<name>A0A449I0W4_9BACE</name>
<evidence type="ECO:0000256" key="1">
    <source>
        <dbReference type="ARBA" id="ARBA00023015"/>
    </source>
</evidence>
<dbReference type="PRINTS" id="PR00038">
    <property type="entry name" value="HTHLUXR"/>
</dbReference>
<dbReference type="GO" id="GO:0003677">
    <property type="term" value="F:DNA binding"/>
    <property type="evidence" value="ECO:0007669"/>
    <property type="project" value="UniProtKB-KW"/>
</dbReference>
<dbReference type="CDD" id="cd06170">
    <property type="entry name" value="LuxR_C_like"/>
    <property type="match status" value="1"/>
</dbReference>
<dbReference type="PANTHER" id="PTHR44688">
    <property type="entry name" value="DNA-BINDING TRANSCRIPTIONAL ACTIVATOR DEVR_DOSR"/>
    <property type="match status" value="1"/>
</dbReference>
<keyword evidence="3" id="KW-0804">Transcription</keyword>
<dbReference type="Pfam" id="PF00196">
    <property type="entry name" value="GerE"/>
    <property type="match status" value="1"/>
</dbReference>
<dbReference type="Proteomes" id="UP000396835">
    <property type="component" value="Unassembled WGS sequence"/>
</dbReference>
<evidence type="ECO:0000313" key="5">
    <source>
        <dbReference type="EMBL" id="VFB13085.1"/>
    </source>
</evidence>
<dbReference type="InterPro" id="IPR000792">
    <property type="entry name" value="Tscrpt_reg_LuxR_C"/>
</dbReference>
<dbReference type="AlphaFoldDB" id="A0A449I0W4"/>
<evidence type="ECO:0000313" key="6">
    <source>
        <dbReference type="Proteomes" id="UP000396835"/>
    </source>
</evidence>
<dbReference type="InterPro" id="IPR016032">
    <property type="entry name" value="Sig_transdc_resp-reg_C-effctor"/>
</dbReference>
<dbReference type="RefSeq" id="WP_131751585.1">
    <property type="nucleotide sequence ID" value="NZ_CAACYH010000004.1"/>
</dbReference>
<feature type="domain" description="HTH luxR-type" evidence="4">
    <location>
        <begin position="131"/>
        <end position="196"/>
    </location>
</feature>
<organism evidence="5 6">
    <name type="scientific">Prevotella heparinolytica</name>
    <dbReference type="NCBI Taxonomy" id="28113"/>
    <lineage>
        <taxon>Bacteria</taxon>
        <taxon>Pseudomonadati</taxon>
        <taxon>Bacteroidota</taxon>
        <taxon>Bacteroidia</taxon>
        <taxon>Bacteroidales</taxon>
        <taxon>Bacteroidaceae</taxon>
        <taxon>Bacteroides</taxon>
    </lineage>
</organism>
<dbReference type="PROSITE" id="PS50043">
    <property type="entry name" value="HTH_LUXR_2"/>
    <property type="match status" value="1"/>
</dbReference>
<dbReference type="PROSITE" id="PS00622">
    <property type="entry name" value="HTH_LUXR_1"/>
    <property type="match status" value="1"/>
</dbReference>
<dbReference type="PANTHER" id="PTHR44688:SF16">
    <property type="entry name" value="DNA-BINDING TRANSCRIPTIONAL ACTIVATOR DEVR_DOSR"/>
    <property type="match status" value="1"/>
</dbReference>
<dbReference type="Gene3D" id="1.10.10.10">
    <property type="entry name" value="Winged helix-like DNA-binding domain superfamily/Winged helix DNA-binding domain"/>
    <property type="match status" value="1"/>
</dbReference>
<keyword evidence="2" id="KW-0238">DNA-binding</keyword>
<dbReference type="GO" id="GO:0006355">
    <property type="term" value="P:regulation of DNA-templated transcription"/>
    <property type="evidence" value="ECO:0007669"/>
    <property type="project" value="InterPro"/>
</dbReference>
<evidence type="ECO:0000256" key="3">
    <source>
        <dbReference type="ARBA" id="ARBA00023163"/>
    </source>
</evidence>
<evidence type="ECO:0000256" key="2">
    <source>
        <dbReference type="ARBA" id="ARBA00023125"/>
    </source>
</evidence>
<sequence length="203" mass="22760">MTPEIAIVDPNILSCLGLRTLLEEIIPTAVIRSFRSFGELMDDTPDMYVHYFISSQIYFEHTAFFLERKPRTIVLVNGEAGPQLPGMPTLNIYQDEKNLVKSILQLRQYGHQCKYQGRPAPAGQPDAVPNTAGDEHELSAREIEVLVLVVKGLINKEIADKLNISQTTVISHRKNITEKLGIKSVSGLTIYAVMHGYIEVDRI</sequence>
<dbReference type="InterPro" id="IPR036388">
    <property type="entry name" value="WH-like_DNA-bd_sf"/>
</dbReference>
<dbReference type="SUPFAM" id="SSF46894">
    <property type="entry name" value="C-terminal effector domain of the bipartite response regulators"/>
    <property type="match status" value="1"/>
</dbReference>
<dbReference type="SMART" id="SM00421">
    <property type="entry name" value="HTH_LUXR"/>
    <property type="match status" value="1"/>
</dbReference>
<dbReference type="OrthoDB" id="9797341at2"/>
<gene>
    <name evidence="5" type="primary">nreC_2</name>
    <name evidence="5" type="ORF">NCTC7812_00605</name>
</gene>
<accession>A0A449I0W4</accession>
<dbReference type="EMBL" id="CAACYH010000004">
    <property type="protein sequence ID" value="VFB13085.1"/>
    <property type="molecule type" value="Genomic_DNA"/>
</dbReference>
<evidence type="ECO:0000259" key="4">
    <source>
        <dbReference type="PROSITE" id="PS50043"/>
    </source>
</evidence>
<keyword evidence="1" id="KW-0805">Transcription regulation</keyword>
<reference evidence="5 6" key="1">
    <citation type="submission" date="2019-02" db="EMBL/GenBank/DDBJ databases">
        <authorList>
            <consortium name="Pathogen Informatics"/>
        </authorList>
    </citation>
    <scope>NUCLEOTIDE SEQUENCE [LARGE SCALE GENOMIC DNA]</scope>
    <source>
        <strain evidence="5 6">3012STDY7078512</strain>
    </source>
</reference>